<dbReference type="Proteomes" id="UP000014977">
    <property type="component" value="Unassembled WGS sequence"/>
</dbReference>
<name>S7V306_DESML</name>
<organism evidence="1 2">
    <name type="scientific">Desulfococcus multivorans DSM 2059</name>
    <dbReference type="NCBI Taxonomy" id="1121405"/>
    <lineage>
        <taxon>Bacteria</taxon>
        <taxon>Pseudomonadati</taxon>
        <taxon>Thermodesulfobacteriota</taxon>
        <taxon>Desulfobacteria</taxon>
        <taxon>Desulfobacterales</taxon>
        <taxon>Desulfococcaceae</taxon>
        <taxon>Desulfococcus</taxon>
    </lineage>
</organism>
<dbReference type="AlphaFoldDB" id="S7V306"/>
<comment type="caution">
    <text evidence="1">The sequence shown here is derived from an EMBL/GenBank/DDBJ whole genome shotgun (WGS) entry which is preliminary data.</text>
</comment>
<evidence type="ECO:0000313" key="1">
    <source>
        <dbReference type="EMBL" id="EPR39038.1"/>
    </source>
</evidence>
<sequence>MEARPCRNKKSRKHLPRLSLKPLTALSHRLDVCVSNVASTVVSRHHVVCRHPRHCRCVMLNPFLYKLYILDVDHYPSHSHLSSPELLPTDVVGLLQGAPFNAAISLKSVS</sequence>
<protein>
    <submittedName>
        <fullName evidence="1">Uncharacterized protein</fullName>
    </submittedName>
</protein>
<keyword evidence="2" id="KW-1185">Reference proteome</keyword>
<dbReference type="EMBL" id="ATHJ01000094">
    <property type="protein sequence ID" value="EPR39038.1"/>
    <property type="molecule type" value="Genomic_DNA"/>
</dbReference>
<proteinExistence type="predicted"/>
<gene>
    <name evidence="1" type="ORF">dsmv_0448</name>
</gene>
<evidence type="ECO:0000313" key="2">
    <source>
        <dbReference type="Proteomes" id="UP000014977"/>
    </source>
</evidence>
<accession>S7V306</accession>
<reference evidence="1 2" key="1">
    <citation type="journal article" date="2013" name="Genome Announc.">
        <title>Draft genome sequences for three mercury-methylating, sulfate-reducing bacteria.</title>
        <authorList>
            <person name="Brown S.D."/>
            <person name="Hurt R.A.Jr."/>
            <person name="Gilmour C.C."/>
            <person name="Elias D.A."/>
        </authorList>
    </citation>
    <scope>NUCLEOTIDE SEQUENCE [LARGE SCALE GENOMIC DNA]</scope>
    <source>
        <strain evidence="1 2">DSM 2059</strain>
    </source>
</reference>